<gene>
    <name evidence="12" type="ORF">HUK68_21075</name>
</gene>
<dbReference type="KEGG" id="aant:HUK68_21075"/>
<dbReference type="GO" id="GO:0046930">
    <property type="term" value="C:pore complex"/>
    <property type="evidence" value="ECO:0007669"/>
    <property type="project" value="UniProtKB-KW"/>
</dbReference>
<dbReference type="GO" id="GO:0034220">
    <property type="term" value="P:monoatomic ion transmembrane transport"/>
    <property type="evidence" value="ECO:0007669"/>
    <property type="project" value="InterPro"/>
</dbReference>
<evidence type="ECO:0000256" key="7">
    <source>
        <dbReference type="ARBA" id="ARBA00023065"/>
    </source>
</evidence>
<evidence type="ECO:0000256" key="8">
    <source>
        <dbReference type="ARBA" id="ARBA00023114"/>
    </source>
</evidence>
<reference evidence="12 13" key="1">
    <citation type="submission" date="2020-06" db="EMBL/GenBank/DDBJ databases">
        <title>Acidovorax antarctica sp. nov., isolated from Corinth ice sheet soil, Antarctic Fields Peninsula.</title>
        <authorList>
            <person name="Xu Q."/>
            <person name="Peng F."/>
        </authorList>
    </citation>
    <scope>NUCLEOTIDE SEQUENCE [LARGE SCALE GENOMIC DNA]</scope>
    <source>
        <strain evidence="12 13">16-35-5</strain>
        <plasmid evidence="12 13">unnamed1</plasmid>
    </source>
</reference>
<dbReference type="PRINTS" id="PR00182">
    <property type="entry name" value="ECOLNEIPORIN"/>
</dbReference>
<dbReference type="InterPro" id="IPR023614">
    <property type="entry name" value="Porin_dom_sf"/>
</dbReference>
<dbReference type="InterPro" id="IPR050298">
    <property type="entry name" value="Gram-neg_bact_OMP"/>
</dbReference>
<evidence type="ECO:0000256" key="2">
    <source>
        <dbReference type="ARBA" id="ARBA00011233"/>
    </source>
</evidence>
<accession>A0A6N1XBX0</accession>
<keyword evidence="13" id="KW-1185">Reference proteome</keyword>
<dbReference type="AlphaFoldDB" id="A0A6N1XBX0"/>
<keyword evidence="3" id="KW-0813">Transport</keyword>
<keyword evidence="7" id="KW-0406">Ion transport</keyword>
<keyword evidence="6" id="KW-0732">Signal</keyword>
<dbReference type="Pfam" id="PF13609">
    <property type="entry name" value="Porin_4"/>
    <property type="match status" value="1"/>
</dbReference>
<dbReference type="CDD" id="cd00342">
    <property type="entry name" value="gram_neg_porins"/>
    <property type="match status" value="1"/>
</dbReference>
<dbReference type="InterPro" id="IPR001702">
    <property type="entry name" value="Porin_Gram-ve"/>
</dbReference>
<keyword evidence="4" id="KW-1134">Transmembrane beta strand</keyword>
<evidence type="ECO:0000256" key="9">
    <source>
        <dbReference type="ARBA" id="ARBA00023136"/>
    </source>
</evidence>
<dbReference type="PRINTS" id="PR00184">
    <property type="entry name" value="NEISSPPORIN"/>
</dbReference>
<keyword evidence="5" id="KW-0812">Transmembrane</keyword>
<dbReference type="GO" id="GO:0009279">
    <property type="term" value="C:cell outer membrane"/>
    <property type="evidence" value="ECO:0007669"/>
    <property type="project" value="UniProtKB-SubCell"/>
</dbReference>
<comment type="subunit">
    <text evidence="2">Homotrimer.</text>
</comment>
<dbReference type="GO" id="GO:0015288">
    <property type="term" value="F:porin activity"/>
    <property type="evidence" value="ECO:0007669"/>
    <property type="project" value="UniProtKB-KW"/>
</dbReference>
<dbReference type="RefSeq" id="WP_175506204.1">
    <property type="nucleotide sequence ID" value="NZ_CP054841.1"/>
</dbReference>
<evidence type="ECO:0000256" key="4">
    <source>
        <dbReference type="ARBA" id="ARBA00022452"/>
    </source>
</evidence>
<dbReference type="Proteomes" id="UP000509579">
    <property type="component" value="Plasmid unnamed1"/>
</dbReference>
<evidence type="ECO:0000256" key="3">
    <source>
        <dbReference type="ARBA" id="ARBA00022448"/>
    </source>
</evidence>
<keyword evidence="10" id="KW-0998">Cell outer membrane</keyword>
<keyword evidence="12" id="KW-0614">Plasmid</keyword>
<dbReference type="Gene3D" id="2.40.160.10">
    <property type="entry name" value="Porin"/>
    <property type="match status" value="1"/>
</dbReference>
<evidence type="ECO:0000313" key="13">
    <source>
        <dbReference type="Proteomes" id="UP000509579"/>
    </source>
</evidence>
<dbReference type="PANTHER" id="PTHR34501:SF9">
    <property type="entry name" value="MAJOR OUTER MEMBRANE PROTEIN P.IA"/>
    <property type="match status" value="1"/>
</dbReference>
<evidence type="ECO:0000256" key="5">
    <source>
        <dbReference type="ARBA" id="ARBA00022692"/>
    </source>
</evidence>
<dbReference type="PANTHER" id="PTHR34501">
    <property type="entry name" value="PROTEIN YDDL-RELATED"/>
    <property type="match status" value="1"/>
</dbReference>
<dbReference type="SUPFAM" id="SSF56935">
    <property type="entry name" value="Porins"/>
    <property type="match status" value="1"/>
</dbReference>
<keyword evidence="9" id="KW-0472">Membrane</keyword>
<dbReference type="InterPro" id="IPR033900">
    <property type="entry name" value="Gram_neg_porin_domain"/>
</dbReference>
<dbReference type="InterPro" id="IPR002299">
    <property type="entry name" value="Porin_Neis"/>
</dbReference>
<evidence type="ECO:0000259" key="11">
    <source>
        <dbReference type="Pfam" id="PF13609"/>
    </source>
</evidence>
<evidence type="ECO:0000313" key="12">
    <source>
        <dbReference type="EMBL" id="QKV55415.1"/>
    </source>
</evidence>
<feature type="domain" description="Porin" evidence="11">
    <location>
        <begin position="1"/>
        <end position="306"/>
    </location>
</feature>
<organism evidence="12 13">
    <name type="scientific">Comamonas antarctica</name>
    <dbReference type="NCBI Taxonomy" id="2743470"/>
    <lineage>
        <taxon>Bacteria</taxon>
        <taxon>Pseudomonadati</taxon>
        <taxon>Pseudomonadota</taxon>
        <taxon>Betaproteobacteria</taxon>
        <taxon>Burkholderiales</taxon>
        <taxon>Comamonadaceae</taxon>
        <taxon>Comamonas</taxon>
    </lineage>
</organism>
<evidence type="ECO:0000256" key="1">
    <source>
        <dbReference type="ARBA" id="ARBA00004571"/>
    </source>
</evidence>
<proteinExistence type="predicted"/>
<dbReference type="EMBL" id="CP054841">
    <property type="protein sequence ID" value="QKV55415.1"/>
    <property type="molecule type" value="Genomic_DNA"/>
</dbReference>
<comment type="subcellular location">
    <subcellularLocation>
        <location evidence="1">Cell outer membrane</location>
        <topology evidence="1">Multi-pass membrane protein</topology>
    </subcellularLocation>
</comment>
<sequence length="340" mass="36359">MAFAGQARAQSNVSIYGIADNGVEVINNASSALGADRTLARLSSGNLSGSRLGFRGNEDLGGGLKAVFILEAGIGLDTGNSLQGGRMFGRQALVGLQGGFGELYLGRQNSMMLEWMSKYNTMDNATWSAKVHDGAFSDRMDNAIKYKKKFGAVEMATYYSSHYNGQEISGAAKAGRQYGLGVQYRANGLSMAVLYDQKQGTTAATMNNADKHLTLGARYQFGKTEVLGGYLTRRQEVAGAADVRTDLAWIGAAYQVSAPLQLSASIYHTDRKNSDQDPTSIIAMAKYALSKRTDLYLIGSYAWNKDSATPAQTLGVNGFNADVAAGRNQLGVMAGVRHTF</sequence>
<geneLocation type="plasmid" evidence="12 13">
    <name>unnamed1</name>
</geneLocation>
<name>A0A6N1XBX0_9BURK</name>
<keyword evidence="8" id="KW-0626">Porin</keyword>
<protein>
    <submittedName>
        <fullName evidence="12">Porin</fullName>
    </submittedName>
</protein>
<evidence type="ECO:0000256" key="10">
    <source>
        <dbReference type="ARBA" id="ARBA00023237"/>
    </source>
</evidence>
<evidence type="ECO:0000256" key="6">
    <source>
        <dbReference type="ARBA" id="ARBA00022729"/>
    </source>
</evidence>